<dbReference type="SUPFAM" id="SSF52540">
    <property type="entry name" value="P-loop containing nucleoside triphosphate hydrolases"/>
    <property type="match status" value="1"/>
</dbReference>
<dbReference type="RefSeq" id="WP_295368132.1">
    <property type="nucleotide sequence ID" value="NZ_DYUC01000048.1"/>
</dbReference>
<evidence type="ECO:0000313" key="1">
    <source>
        <dbReference type="EMBL" id="HJG86436.1"/>
    </source>
</evidence>
<gene>
    <name evidence="1" type="ORF">K8V01_05355</name>
</gene>
<organism evidence="1 2">
    <name type="scientific">Pseudoflavonifractor capillosus</name>
    <dbReference type="NCBI Taxonomy" id="106588"/>
    <lineage>
        <taxon>Bacteria</taxon>
        <taxon>Bacillati</taxon>
        <taxon>Bacillota</taxon>
        <taxon>Clostridia</taxon>
        <taxon>Eubacteriales</taxon>
        <taxon>Oscillospiraceae</taxon>
        <taxon>Pseudoflavonifractor</taxon>
    </lineage>
</organism>
<dbReference type="Gene3D" id="3.40.50.300">
    <property type="entry name" value="P-loop containing nucleotide triphosphate hydrolases"/>
    <property type="match status" value="1"/>
</dbReference>
<evidence type="ECO:0000313" key="2">
    <source>
        <dbReference type="Proteomes" id="UP000760668"/>
    </source>
</evidence>
<dbReference type="AlphaFoldDB" id="A0A921SSC0"/>
<protein>
    <submittedName>
        <fullName evidence="1">Uncharacterized protein</fullName>
    </submittedName>
</protein>
<dbReference type="Proteomes" id="UP000760668">
    <property type="component" value="Unassembled WGS sequence"/>
</dbReference>
<comment type="caution">
    <text evidence="1">The sequence shown here is derived from an EMBL/GenBank/DDBJ whole genome shotgun (WGS) entry which is preliminary data.</text>
</comment>
<reference evidence="1" key="1">
    <citation type="journal article" date="2021" name="PeerJ">
        <title>Extensive microbial diversity within the chicken gut microbiome revealed by metagenomics and culture.</title>
        <authorList>
            <person name="Gilroy R."/>
            <person name="Ravi A."/>
            <person name="Getino M."/>
            <person name="Pursley I."/>
            <person name="Horton D.L."/>
            <person name="Alikhan N.F."/>
            <person name="Baker D."/>
            <person name="Gharbi K."/>
            <person name="Hall N."/>
            <person name="Watson M."/>
            <person name="Adriaenssens E.M."/>
            <person name="Foster-Nyarko E."/>
            <person name="Jarju S."/>
            <person name="Secka A."/>
            <person name="Antonio M."/>
            <person name="Oren A."/>
            <person name="Chaudhuri R.R."/>
            <person name="La Ragione R."/>
            <person name="Hildebrand F."/>
            <person name="Pallen M.J."/>
        </authorList>
    </citation>
    <scope>NUCLEOTIDE SEQUENCE</scope>
    <source>
        <strain evidence="1">CHK179-5677</strain>
    </source>
</reference>
<dbReference type="InterPro" id="IPR027417">
    <property type="entry name" value="P-loop_NTPase"/>
</dbReference>
<reference evidence="1" key="2">
    <citation type="submission" date="2021-09" db="EMBL/GenBank/DDBJ databases">
        <authorList>
            <person name="Gilroy R."/>
        </authorList>
    </citation>
    <scope>NUCLEOTIDE SEQUENCE</scope>
    <source>
        <strain evidence="1">CHK179-5677</strain>
    </source>
</reference>
<dbReference type="EMBL" id="DYUC01000048">
    <property type="protein sequence ID" value="HJG86436.1"/>
    <property type="molecule type" value="Genomic_DNA"/>
</dbReference>
<proteinExistence type="predicted"/>
<sequence>MVIGIMGESCTGKSFLAEQLKSALHAQVYTGRDYLRLAGNEAAAQALFCKRLQEAVEGESVIYVISEKKHLTLLPDRAIRILVTADLDTIKNRFTLRMHGILPAPVAAMLEKKHGCFDNEAHHIHVVAGQYDPDQVCAEICSFAGQ</sequence>
<accession>A0A921SSC0</accession>
<name>A0A921SSC0_9FIRM</name>